<feature type="region of interest" description="Disordered" evidence="1">
    <location>
        <begin position="56"/>
        <end position="88"/>
    </location>
</feature>
<evidence type="ECO:0000256" key="1">
    <source>
        <dbReference type="SAM" id="MobiDB-lite"/>
    </source>
</evidence>
<comment type="caution">
    <text evidence="2">The sequence shown here is derived from an EMBL/GenBank/DDBJ whole genome shotgun (WGS) entry which is preliminary data.</text>
</comment>
<protein>
    <recommendedName>
        <fullName evidence="4">Nucleopolyhedrovirus P10 family protein</fullName>
    </recommendedName>
</protein>
<accession>A0A1E7L7E2</accession>
<keyword evidence="3" id="KW-1185">Reference proteome</keyword>
<dbReference type="EMBL" id="LJGW01000162">
    <property type="protein sequence ID" value="OEV12041.1"/>
    <property type="molecule type" value="Genomic_DNA"/>
</dbReference>
<evidence type="ECO:0000313" key="2">
    <source>
        <dbReference type="EMBL" id="OEV12041.1"/>
    </source>
</evidence>
<reference evidence="2 3" key="1">
    <citation type="journal article" date="2016" name="Front. Microbiol.">
        <title>Comparative Genomics Analysis of Streptomyces Species Reveals Their Adaptation to the Marine Environment and Their Diversity at the Genomic Level.</title>
        <authorList>
            <person name="Tian X."/>
            <person name="Zhang Z."/>
            <person name="Yang T."/>
            <person name="Chen M."/>
            <person name="Li J."/>
            <person name="Chen F."/>
            <person name="Yang J."/>
            <person name="Li W."/>
            <person name="Zhang B."/>
            <person name="Zhang Z."/>
            <person name="Wu J."/>
            <person name="Zhang C."/>
            <person name="Long L."/>
            <person name="Xiao J."/>
        </authorList>
    </citation>
    <scope>NUCLEOTIDE SEQUENCE [LARGE SCALE GENOMIC DNA]</scope>
    <source>
        <strain evidence="2 3">SCSIO 10429</strain>
    </source>
</reference>
<organism evidence="2 3">
    <name type="scientific">Streptomyces nanshensis</name>
    <dbReference type="NCBI Taxonomy" id="518642"/>
    <lineage>
        <taxon>Bacteria</taxon>
        <taxon>Bacillati</taxon>
        <taxon>Actinomycetota</taxon>
        <taxon>Actinomycetes</taxon>
        <taxon>Kitasatosporales</taxon>
        <taxon>Streptomycetaceae</taxon>
        <taxon>Streptomyces</taxon>
    </lineage>
</organism>
<evidence type="ECO:0008006" key="4">
    <source>
        <dbReference type="Google" id="ProtNLM"/>
    </source>
</evidence>
<name>A0A1E7L7E2_9ACTN</name>
<feature type="non-terminal residue" evidence="2">
    <location>
        <position position="240"/>
    </location>
</feature>
<dbReference type="Proteomes" id="UP000176005">
    <property type="component" value="Unassembled WGS sequence"/>
</dbReference>
<feature type="compositionally biased region" description="Pro residues" evidence="1">
    <location>
        <begin position="74"/>
        <end position="87"/>
    </location>
</feature>
<evidence type="ECO:0000313" key="3">
    <source>
        <dbReference type="Proteomes" id="UP000176005"/>
    </source>
</evidence>
<proteinExistence type="predicted"/>
<gene>
    <name evidence="2" type="ORF">AN218_10055</name>
</gene>
<dbReference type="RefSeq" id="WP_070016442.1">
    <property type="nucleotide sequence ID" value="NZ_LJGW01000162.1"/>
</dbReference>
<dbReference type="PATRIC" id="fig|518642.10.peg.1710"/>
<feature type="region of interest" description="Disordered" evidence="1">
    <location>
        <begin position="136"/>
        <end position="197"/>
    </location>
</feature>
<feature type="compositionally biased region" description="Basic and acidic residues" evidence="1">
    <location>
        <begin position="160"/>
        <end position="180"/>
    </location>
</feature>
<sequence length="240" mass="24117">MDAEGLSRAVRRQLGLGRLLPLGDAADGAWLVESAAVRVLSAAALRELPDVRIGRLRLGPAGPETGDPDAADPPAVPPPPSALPPGPLRVEAEFEATPHAPLTTTAELLRAALFRAAERELGLRVVTVDLRITDLVGAPDGHNGHRGDGASGAQPGGTRDASRTDGDTPGRSGADPRTDDGVPPPAPADDPRGTATAQAVISVPGVARLAPVLGSVLGGLPADAVTVTDTPAGDGGTAHR</sequence>
<dbReference type="AlphaFoldDB" id="A0A1E7L7E2"/>